<dbReference type="RefSeq" id="WP_068270004.1">
    <property type="nucleotide sequence ID" value="NZ_LQZG01000001.1"/>
</dbReference>
<protein>
    <recommendedName>
        <fullName evidence="1">Type VII secretion system protein EssD-like domain-containing protein</fullName>
    </recommendedName>
</protein>
<dbReference type="Pfam" id="PF13930">
    <property type="entry name" value="Endonuclea_NS_2"/>
    <property type="match status" value="1"/>
</dbReference>
<comment type="caution">
    <text evidence="2">The sequence shown here is derived from an EMBL/GenBank/DDBJ whole genome shotgun (WGS) entry which is preliminary data.</text>
</comment>
<accession>A0A176QEZ8</accession>
<sequence length="90" mass="9912">MQLDLFARVFGGPGEGINLVAMDKGVNLTSMRNLERDWAAALGEDPPAVIEATARPIYSGDSERPRAIVVEWTKNGQAQDPEYINNPRRS</sequence>
<dbReference type="STRING" id="262209.AWH69_00670"/>
<proteinExistence type="predicted"/>
<keyword evidence="3" id="KW-1185">Reference proteome</keyword>
<dbReference type="InterPro" id="IPR044929">
    <property type="entry name" value="DNA/RNA_non-sp_Endonuclease_sf"/>
</dbReference>
<dbReference type="AlphaFoldDB" id="A0A176QEZ8"/>
<organism evidence="2 3">
    <name type="scientific">Janibacter melonis</name>
    <dbReference type="NCBI Taxonomy" id="262209"/>
    <lineage>
        <taxon>Bacteria</taxon>
        <taxon>Bacillati</taxon>
        <taxon>Actinomycetota</taxon>
        <taxon>Actinomycetes</taxon>
        <taxon>Micrococcales</taxon>
        <taxon>Intrasporangiaceae</taxon>
        <taxon>Janibacter</taxon>
    </lineage>
</organism>
<evidence type="ECO:0000313" key="3">
    <source>
        <dbReference type="Proteomes" id="UP000076976"/>
    </source>
</evidence>
<evidence type="ECO:0000313" key="2">
    <source>
        <dbReference type="EMBL" id="OAB88365.1"/>
    </source>
</evidence>
<dbReference type="Gene3D" id="3.40.570.10">
    <property type="entry name" value="Extracellular Endonuclease, subunit A"/>
    <property type="match status" value="1"/>
</dbReference>
<evidence type="ECO:0000259" key="1">
    <source>
        <dbReference type="Pfam" id="PF13930"/>
    </source>
</evidence>
<dbReference type="Proteomes" id="UP000076976">
    <property type="component" value="Unassembled WGS sequence"/>
</dbReference>
<feature type="domain" description="Type VII secretion system protein EssD-like" evidence="1">
    <location>
        <begin position="5"/>
        <end position="72"/>
    </location>
</feature>
<dbReference type="InterPro" id="IPR044927">
    <property type="entry name" value="Endonuclea_NS_2"/>
</dbReference>
<gene>
    <name evidence="2" type="ORF">AWH69_00670</name>
</gene>
<dbReference type="EMBL" id="LQZG01000001">
    <property type="protein sequence ID" value="OAB88365.1"/>
    <property type="molecule type" value="Genomic_DNA"/>
</dbReference>
<name>A0A176QEZ8_9MICO</name>
<reference evidence="2 3" key="1">
    <citation type="submission" date="2016-01" db="EMBL/GenBank/DDBJ databases">
        <title>Janibacter melonis strain CD11_4 genome sequencing and assembly.</title>
        <authorList>
            <person name="Nair G.R."/>
            <person name="Kaur G."/>
            <person name="Chander A.M."/>
            <person name="Mayilraj S."/>
        </authorList>
    </citation>
    <scope>NUCLEOTIDE SEQUENCE [LARGE SCALE GENOMIC DNA]</scope>
    <source>
        <strain evidence="2 3">CD11-4</strain>
    </source>
</reference>